<keyword evidence="1" id="KW-0732">Signal</keyword>
<accession>A0ABT8KYN7</accession>
<evidence type="ECO:0000256" key="1">
    <source>
        <dbReference type="SAM" id="SignalP"/>
    </source>
</evidence>
<name>A0ABT8KYN7_9BACT</name>
<sequence length="219" mass="25044">MKNRILKLPAVYILLFTICMACNESCDEMSEDLDKIIFKDDFEQGNLDAWQIGGRQLGRNSAEVISRNGSNQAHISHESFTEITLERVFGYSQNLLFEFDMETAVHSEASSTSDFYSLAGVSFHFLNNTQTEELGWVEYTRATSSFPKTTYKNDETKIVNEISSEGPVNYQISMNQLLEQVQLEYPVDSIRLKFRVYGSGWPFNLNADLWVDNVVVTEK</sequence>
<keyword evidence="3" id="KW-1185">Reference proteome</keyword>
<feature type="signal peptide" evidence="1">
    <location>
        <begin position="1"/>
        <end position="21"/>
    </location>
</feature>
<dbReference type="RefSeq" id="WP_346754545.1">
    <property type="nucleotide sequence ID" value="NZ_JAUJEA010000011.1"/>
</dbReference>
<protein>
    <submittedName>
        <fullName evidence="2">Uncharacterized protein</fullName>
    </submittedName>
</protein>
<organism evidence="2 3">
    <name type="scientific">Splendidivirga corallicola</name>
    <dbReference type="NCBI Taxonomy" id="3051826"/>
    <lineage>
        <taxon>Bacteria</taxon>
        <taxon>Pseudomonadati</taxon>
        <taxon>Bacteroidota</taxon>
        <taxon>Cytophagia</taxon>
        <taxon>Cytophagales</taxon>
        <taxon>Splendidivirgaceae</taxon>
        <taxon>Splendidivirga</taxon>
    </lineage>
</organism>
<dbReference type="Proteomes" id="UP001172082">
    <property type="component" value="Unassembled WGS sequence"/>
</dbReference>
<reference evidence="2" key="1">
    <citation type="submission" date="2023-06" db="EMBL/GenBank/DDBJ databases">
        <title>Genomic of Parafulvivirga corallium.</title>
        <authorList>
            <person name="Wang G."/>
        </authorList>
    </citation>
    <scope>NUCLEOTIDE SEQUENCE</scope>
    <source>
        <strain evidence="2">BMA10</strain>
    </source>
</reference>
<evidence type="ECO:0000313" key="3">
    <source>
        <dbReference type="Proteomes" id="UP001172082"/>
    </source>
</evidence>
<evidence type="ECO:0000313" key="2">
    <source>
        <dbReference type="EMBL" id="MDN5204525.1"/>
    </source>
</evidence>
<feature type="chain" id="PRO_5045055076" evidence="1">
    <location>
        <begin position="22"/>
        <end position="219"/>
    </location>
</feature>
<proteinExistence type="predicted"/>
<gene>
    <name evidence="2" type="ORF">QQ008_24245</name>
</gene>
<comment type="caution">
    <text evidence="2">The sequence shown here is derived from an EMBL/GenBank/DDBJ whole genome shotgun (WGS) entry which is preliminary data.</text>
</comment>
<dbReference type="EMBL" id="JAUJEA010000011">
    <property type="protein sequence ID" value="MDN5204525.1"/>
    <property type="molecule type" value="Genomic_DNA"/>
</dbReference>